<feature type="domain" description="HTH marR-type" evidence="1">
    <location>
        <begin position="17"/>
        <end position="152"/>
    </location>
</feature>
<evidence type="ECO:0000313" key="3">
    <source>
        <dbReference type="Proteomes" id="UP000000628"/>
    </source>
</evidence>
<proteinExistence type="predicted"/>
<dbReference type="RefSeq" id="WP_015770812.1">
    <property type="nucleotide sequence ID" value="NC_013174.1"/>
</dbReference>
<dbReference type="KEGG" id="jde:Jden_0519"/>
<dbReference type="InterPro" id="IPR000835">
    <property type="entry name" value="HTH_MarR-typ"/>
</dbReference>
<keyword evidence="3" id="KW-1185">Reference proteome</keyword>
<dbReference type="Gene3D" id="1.10.10.10">
    <property type="entry name" value="Winged helix-like DNA-binding domain superfamily/Winged helix DNA-binding domain"/>
    <property type="match status" value="1"/>
</dbReference>
<dbReference type="eggNOG" id="COG1846">
    <property type="taxonomic scope" value="Bacteria"/>
</dbReference>
<evidence type="ECO:0000259" key="1">
    <source>
        <dbReference type="PROSITE" id="PS50995"/>
    </source>
</evidence>
<dbReference type="PRINTS" id="PR00598">
    <property type="entry name" value="HTHMARR"/>
</dbReference>
<dbReference type="Pfam" id="PF01047">
    <property type="entry name" value="MarR"/>
    <property type="match status" value="1"/>
</dbReference>
<dbReference type="PANTHER" id="PTHR33164">
    <property type="entry name" value="TRANSCRIPTIONAL REGULATOR, MARR FAMILY"/>
    <property type="match status" value="1"/>
</dbReference>
<dbReference type="PROSITE" id="PS50995">
    <property type="entry name" value="HTH_MARR_2"/>
    <property type="match status" value="1"/>
</dbReference>
<sequence length="161" mass="18547">MSAETTEFTNWLTPEQQQHWRRYLEGNARLWDALARDLESATQLSLSEYEILVRLSERDLRTMRMSELAQELAQSRSRITHTVRRLEGRGLVYRAHTPRDGRGVNCVMTRLGHDVLRRAAPIHVASVRARLIDVISDEELAVLGAVFERLVQVVSDESHED</sequence>
<reference evidence="2 3" key="1">
    <citation type="journal article" date="2009" name="Stand. Genomic Sci.">
        <title>Complete genome sequence of Jonesia denitrificans type strain (Prevot 55134).</title>
        <authorList>
            <person name="Pukall R."/>
            <person name="Gehrich-Schroter G."/>
            <person name="Lapidus A."/>
            <person name="Nolan M."/>
            <person name="Glavina Del Rio T."/>
            <person name="Lucas S."/>
            <person name="Chen F."/>
            <person name="Tice H."/>
            <person name="Pitluck S."/>
            <person name="Cheng J.F."/>
            <person name="Copeland A."/>
            <person name="Saunders E."/>
            <person name="Brettin T."/>
            <person name="Detter J.C."/>
            <person name="Bruce D."/>
            <person name="Goodwin L."/>
            <person name="Pati A."/>
            <person name="Ivanova N."/>
            <person name="Mavromatis K."/>
            <person name="Ovchinnikova G."/>
            <person name="Chen A."/>
            <person name="Palaniappan K."/>
            <person name="Land M."/>
            <person name="Hauser L."/>
            <person name="Chang Y.J."/>
            <person name="Jeffries C.D."/>
            <person name="Chain P."/>
            <person name="Goker M."/>
            <person name="Bristow J."/>
            <person name="Eisen J.A."/>
            <person name="Markowitz V."/>
            <person name="Hugenholtz P."/>
            <person name="Kyrpides N.C."/>
            <person name="Klenk H.P."/>
            <person name="Han C."/>
        </authorList>
    </citation>
    <scope>NUCLEOTIDE SEQUENCE [LARGE SCALE GENOMIC DNA]</scope>
    <source>
        <strain evidence="3">ATCC 14870 / DSM 20603 / BCRC 15368 / CIP 55.134 / JCM 11481 / NBRC 15587 / NCTC 10816 / Prevot 55134</strain>
    </source>
</reference>
<organism evidence="2 3">
    <name type="scientific">Jonesia denitrificans (strain ATCC 14870 / DSM 20603 / BCRC 15368 / CIP 55.134 / JCM 11481 / NBRC 15587 / NCTC 10816 / Prevot 55134)</name>
    <name type="common">Listeria denitrificans</name>
    <dbReference type="NCBI Taxonomy" id="471856"/>
    <lineage>
        <taxon>Bacteria</taxon>
        <taxon>Bacillati</taxon>
        <taxon>Actinomycetota</taxon>
        <taxon>Actinomycetes</taxon>
        <taxon>Micrococcales</taxon>
        <taxon>Jonesiaceae</taxon>
        <taxon>Jonesia</taxon>
    </lineage>
</organism>
<dbReference type="InterPro" id="IPR036390">
    <property type="entry name" value="WH_DNA-bd_sf"/>
</dbReference>
<gene>
    <name evidence="2" type="ordered locus">Jden_0519</name>
</gene>
<dbReference type="InterPro" id="IPR039422">
    <property type="entry name" value="MarR/SlyA-like"/>
</dbReference>
<name>C7R0C4_JONDD</name>
<dbReference type="EMBL" id="CP001706">
    <property type="protein sequence ID" value="ACV08183.1"/>
    <property type="molecule type" value="Genomic_DNA"/>
</dbReference>
<dbReference type="HOGENOM" id="CLU_083287_2_2_11"/>
<dbReference type="SUPFAM" id="SSF46785">
    <property type="entry name" value="Winged helix' DNA-binding domain"/>
    <property type="match status" value="1"/>
</dbReference>
<dbReference type="GO" id="GO:0006950">
    <property type="term" value="P:response to stress"/>
    <property type="evidence" value="ECO:0007669"/>
    <property type="project" value="TreeGrafter"/>
</dbReference>
<dbReference type="PANTHER" id="PTHR33164:SF99">
    <property type="entry name" value="MARR FAMILY REGULATORY PROTEIN"/>
    <property type="match status" value="1"/>
</dbReference>
<dbReference type="STRING" id="471856.Jden_0519"/>
<protein>
    <submittedName>
        <fullName evidence="2">Transcriptional regulator, MarR family</fullName>
    </submittedName>
</protein>
<dbReference type="SMART" id="SM00347">
    <property type="entry name" value="HTH_MARR"/>
    <property type="match status" value="1"/>
</dbReference>
<dbReference type="GO" id="GO:0003700">
    <property type="term" value="F:DNA-binding transcription factor activity"/>
    <property type="evidence" value="ECO:0007669"/>
    <property type="project" value="InterPro"/>
</dbReference>
<dbReference type="InterPro" id="IPR036388">
    <property type="entry name" value="WH-like_DNA-bd_sf"/>
</dbReference>
<evidence type="ECO:0000313" key="2">
    <source>
        <dbReference type="EMBL" id="ACV08183.1"/>
    </source>
</evidence>
<dbReference type="AlphaFoldDB" id="C7R0C4"/>
<dbReference type="OrthoDB" id="8635520at2"/>
<accession>C7R0C4</accession>
<dbReference type="Proteomes" id="UP000000628">
    <property type="component" value="Chromosome"/>
</dbReference>